<sequence>MFLGRPQCTDVAGAYESHGRVGWQRGDPPGRRKSTLGRRGLRRSKDTSTHPVTHMGETPNTVNELGERVRNGSLLIKHCQQTGAEKSIHKCDECGKGFARQENLQLHLRIHPDERLYTCNECGENFRLKTSLVLHCYTVHKSETSHKCLDCGQLFILRERLIQHQRIHSGEAARGLNDGMVSENRDKNPQKEGLVRAEQDRILLRRPQSLEWGEACGSGGPAQRQHRSPIGERAQPSTSSDQQSFSSNSAVHPKVHPKERRYSCAECGKSYYHNSHLRWHQKKHTGEKSHVCADCGKSFNCRSSLGRHERIHKEEKNYSCPNCGKKFREYLHLAAHQTIHTGERAYQCPDCDKSFRLKGVLCTHRKTHTGAKPFKCTECGQGFGFRQKFSLSQHQLTHREGWPHTCTECGKGFNHKSNLVQHLAKLHFKKQPYAANYPPSVLNGRDTAPSTPPPTCLPCLLECFGEGDWE</sequence>
<dbReference type="FunFam" id="3.30.160.60:FF:002343">
    <property type="entry name" value="Zinc finger protein 33A"/>
    <property type="match status" value="1"/>
</dbReference>
<dbReference type="InterPro" id="IPR013087">
    <property type="entry name" value="Znf_C2H2_type"/>
</dbReference>
<evidence type="ECO:0000256" key="11">
    <source>
        <dbReference type="ARBA" id="ARBA00023125"/>
    </source>
</evidence>
<dbReference type="SMART" id="SM00355">
    <property type="entry name" value="ZnF_C2H2"/>
    <property type="match status" value="9"/>
</dbReference>
<keyword evidence="12" id="KW-0804">Transcription</keyword>
<name>A0A452H9I3_9SAUR</name>
<evidence type="ECO:0000313" key="17">
    <source>
        <dbReference type="Ensembl" id="ENSGAGP00000011246.1"/>
    </source>
</evidence>
<dbReference type="FunFam" id="3.30.160.60:FF:000247">
    <property type="entry name" value="Zinc finger protein 236"/>
    <property type="match status" value="1"/>
</dbReference>
<evidence type="ECO:0000256" key="1">
    <source>
        <dbReference type="ARBA" id="ARBA00003767"/>
    </source>
</evidence>
<dbReference type="SUPFAM" id="SSF57667">
    <property type="entry name" value="beta-beta-alpha zinc fingers"/>
    <property type="match status" value="6"/>
</dbReference>
<keyword evidence="11" id="KW-0238">DNA-binding</keyword>
<feature type="domain" description="C2H2-type" evidence="16">
    <location>
        <begin position="146"/>
        <end position="173"/>
    </location>
</feature>
<dbReference type="Pfam" id="PF00096">
    <property type="entry name" value="zf-C2H2"/>
    <property type="match status" value="5"/>
</dbReference>
<feature type="domain" description="C2H2-type" evidence="16">
    <location>
        <begin position="89"/>
        <end position="116"/>
    </location>
</feature>
<evidence type="ECO:0000256" key="4">
    <source>
        <dbReference type="ARBA" id="ARBA00022499"/>
    </source>
</evidence>
<evidence type="ECO:0000259" key="16">
    <source>
        <dbReference type="PROSITE" id="PS50157"/>
    </source>
</evidence>
<feature type="compositionally biased region" description="Basic residues" evidence="15">
    <location>
        <begin position="31"/>
        <end position="42"/>
    </location>
</feature>
<dbReference type="GO" id="GO:0008270">
    <property type="term" value="F:zinc ion binding"/>
    <property type="evidence" value="ECO:0007669"/>
    <property type="project" value="UniProtKB-KW"/>
</dbReference>
<dbReference type="PANTHER" id="PTHR24384:SF242">
    <property type="entry name" value="ZINC FINGER PROTEIN 628"/>
    <property type="match status" value="1"/>
</dbReference>
<feature type="region of interest" description="Disordered" evidence="15">
    <location>
        <begin position="173"/>
        <end position="200"/>
    </location>
</feature>
<dbReference type="InterPro" id="IPR050752">
    <property type="entry name" value="C2H2-ZF_domain"/>
</dbReference>
<evidence type="ECO:0000256" key="8">
    <source>
        <dbReference type="ARBA" id="ARBA00022833"/>
    </source>
</evidence>
<reference evidence="17" key="2">
    <citation type="submission" date="2025-08" db="UniProtKB">
        <authorList>
            <consortium name="Ensembl"/>
        </authorList>
    </citation>
    <scope>IDENTIFICATION</scope>
</reference>
<dbReference type="Proteomes" id="UP000291020">
    <property type="component" value="Unassembled WGS sequence"/>
</dbReference>
<keyword evidence="9" id="KW-0832">Ubl conjugation</keyword>
<dbReference type="Gene3D" id="3.30.160.60">
    <property type="entry name" value="Classic Zinc Finger"/>
    <property type="match status" value="9"/>
</dbReference>
<keyword evidence="7 14" id="KW-0863">Zinc-finger</keyword>
<feature type="domain" description="C2H2-type" evidence="16">
    <location>
        <begin position="318"/>
        <end position="345"/>
    </location>
</feature>
<dbReference type="InterPro" id="IPR036236">
    <property type="entry name" value="Znf_C2H2_sf"/>
</dbReference>
<keyword evidence="5" id="KW-0479">Metal-binding</keyword>
<evidence type="ECO:0000256" key="3">
    <source>
        <dbReference type="ARBA" id="ARBA00006991"/>
    </source>
</evidence>
<evidence type="ECO:0000256" key="6">
    <source>
        <dbReference type="ARBA" id="ARBA00022737"/>
    </source>
</evidence>
<feature type="region of interest" description="Disordered" evidence="15">
    <location>
        <begin position="19"/>
        <end position="58"/>
    </location>
</feature>
<reference evidence="18" key="1">
    <citation type="journal article" date="2017" name="PLoS ONE">
        <title>The Agassiz's desert tortoise genome provides a resource for the conservation of a threatened species.</title>
        <authorList>
            <person name="Tollis M."/>
            <person name="DeNardo D.F."/>
            <person name="Cornelius J.A."/>
            <person name="Dolby G.A."/>
            <person name="Edwards T."/>
            <person name="Henen B.T."/>
            <person name="Karl A.E."/>
            <person name="Murphy R.W."/>
            <person name="Kusumi K."/>
        </authorList>
    </citation>
    <scope>NUCLEOTIDE SEQUENCE [LARGE SCALE GENOMIC DNA]</scope>
</reference>
<keyword evidence="8" id="KW-0862">Zinc</keyword>
<dbReference type="PROSITE" id="PS50157">
    <property type="entry name" value="ZINC_FINGER_C2H2_2"/>
    <property type="match status" value="9"/>
</dbReference>
<feature type="region of interest" description="Disordered" evidence="15">
    <location>
        <begin position="212"/>
        <end position="257"/>
    </location>
</feature>
<comment type="subcellular location">
    <subcellularLocation>
        <location evidence="2">Nucleus</location>
    </subcellularLocation>
</comment>
<feature type="domain" description="C2H2-type" evidence="16">
    <location>
        <begin position="346"/>
        <end position="373"/>
    </location>
</feature>
<dbReference type="FunFam" id="3.30.160.60:FF:000358">
    <property type="entry name" value="zinc finger protein 24"/>
    <property type="match status" value="1"/>
</dbReference>
<dbReference type="GO" id="GO:0000978">
    <property type="term" value="F:RNA polymerase II cis-regulatory region sequence-specific DNA binding"/>
    <property type="evidence" value="ECO:0007669"/>
    <property type="project" value="TreeGrafter"/>
</dbReference>
<feature type="domain" description="C2H2-type" evidence="16">
    <location>
        <begin position="262"/>
        <end position="289"/>
    </location>
</feature>
<organism evidence="17 18">
    <name type="scientific">Gopherus agassizii</name>
    <name type="common">Agassiz's desert tortoise</name>
    <dbReference type="NCBI Taxonomy" id="38772"/>
    <lineage>
        <taxon>Eukaryota</taxon>
        <taxon>Metazoa</taxon>
        <taxon>Chordata</taxon>
        <taxon>Craniata</taxon>
        <taxon>Vertebrata</taxon>
        <taxon>Euteleostomi</taxon>
        <taxon>Archelosauria</taxon>
        <taxon>Testudinata</taxon>
        <taxon>Testudines</taxon>
        <taxon>Cryptodira</taxon>
        <taxon>Durocryptodira</taxon>
        <taxon>Testudinoidea</taxon>
        <taxon>Testudinidae</taxon>
        <taxon>Gopherus</taxon>
    </lineage>
</organism>
<evidence type="ECO:0000256" key="13">
    <source>
        <dbReference type="ARBA" id="ARBA00023242"/>
    </source>
</evidence>
<dbReference type="Ensembl" id="ENSGAGT00000012879.1">
    <property type="protein sequence ID" value="ENSGAGP00000011246.1"/>
    <property type="gene ID" value="ENSGAGG00000008696.1"/>
</dbReference>
<evidence type="ECO:0000256" key="14">
    <source>
        <dbReference type="PROSITE-ProRule" id="PRU00042"/>
    </source>
</evidence>
<evidence type="ECO:0000256" key="7">
    <source>
        <dbReference type="ARBA" id="ARBA00022771"/>
    </source>
</evidence>
<feature type="domain" description="C2H2-type" evidence="16">
    <location>
        <begin position="404"/>
        <end position="432"/>
    </location>
</feature>
<dbReference type="STRING" id="38772.ENSGAGP00000011246"/>
<evidence type="ECO:0000256" key="12">
    <source>
        <dbReference type="ARBA" id="ARBA00023163"/>
    </source>
</evidence>
<keyword evidence="6" id="KW-0677">Repeat</keyword>
<comment type="function">
    <text evidence="1">May be involved in transcriptional regulation.</text>
</comment>
<dbReference type="GO" id="GO:0000981">
    <property type="term" value="F:DNA-binding transcription factor activity, RNA polymerase II-specific"/>
    <property type="evidence" value="ECO:0007669"/>
    <property type="project" value="TreeGrafter"/>
</dbReference>
<feature type="domain" description="C2H2-type" evidence="16">
    <location>
        <begin position="117"/>
        <end position="145"/>
    </location>
</feature>
<dbReference type="FunFam" id="3.30.160.60:FF:000739">
    <property type="entry name" value="Zgc:171418 protein"/>
    <property type="match status" value="1"/>
</dbReference>
<feature type="compositionally biased region" description="Low complexity" evidence="15">
    <location>
        <begin position="235"/>
        <end position="249"/>
    </location>
</feature>
<comment type="similarity">
    <text evidence="3">Belongs to the krueppel C2H2-type zinc-finger protein family.</text>
</comment>
<dbReference type="PROSITE" id="PS00028">
    <property type="entry name" value="ZINC_FINGER_C2H2_1"/>
    <property type="match status" value="8"/>
</dbReference>
<keyword evidence="10" id="KW-0805">Transcription regulation</keyword>
<reference evidence="17" key="3">
    <citation type="submission" date="2025-09" db="UniProtKB">
        <authorList>
            <consortium name="Ensembl"/>
        </authorList>
    </citation>
    <scope>IDENTIFICATION</scope>
</reference>
<evidence type="ECO:0000256" key="9">
    <source>
        <dbReference type="ARBA" id="ARBA00022843"/>
    </source>
</evidence>
<evidence type="ECO:0000256" key="15">
    <source>
        <dbReference type="SAM" id="MobiDB-lite"/>
    </source>
</evidence>
<feature type="domain" description="C2H2-type" evidence="16">
    <location>
        <begin position="290"/>
        <end position="317"/>
    </location>
</feature>
<accession>A0A452H9I3</accession>
<proteinExistence type="inferred from homology"/>
<keyword evidence="18" id="KW-1185">Reference proteome</keyword>
<keyword evidence="13" id="KW-0539">Nucleus</keyword>
<dbReference type="FunFam" id="3.30.160.60:FF:000135">
    <property type="entry name" value="Zinc finger protein 358"/>
    <property type="match status" value="1"/>
</dbReference>
<dbReference type="PANTHER" id="PTHR24384">
    <property type="entry name" value="FINGER PUTATIVE TRANSCRIPTION FACTOR FAMILY-RELATED"/>
    <property type="match status" value="1"/>
</dbReference>
<dbReference type="GO" id="GO:0005634">
    <property type="term" value="C:nucleus"/>
    <property type="evidence" value="ECO:0007669"/>
    <property type="project" value="UniProtKB-SubCell"/>
</dbReference>
<protein>
    <recommendedName>
        <fullName evidence="16">C2H2-type domain-containing protein</fullName>
    </recommendedName>
</protein>
<evidence type="ECO:0000256" key="5">
    <source>
        <dbReference type="ARBA" id="ARBA00022723"/>
    </source>
</evidence>
<evidence type="ECO:0000313" key="18">
    <source>
        <dbReference type="Proteomes" id="UP000291020"/>
    </source>
</evidence>
<evidence type="ECO:0000256" key="2">
    <source>
        <dbReference type="ARBA" id="ARBA00004123"/>
    </source>
</evidence>
<keyword evidence="4" id="KW-1017">Isopeptide bond</keyword>
<dbReference type="FunFam" id="3.30.160.60:FF:001840">
    <property type="entry name" value="Paternally-expressed gene 3 protein"/>
    <property type="match status" value="1"/>
</dbReference>
<dbReference type="FunFam" id="3.30.160.60:FF:000065">
    <property type="entry name" value="B-cell CLL/lymphoma 6, member B"/>
    <property type="match status" value="1"/>
</dbReference>
<feature type="compositionally biased region" description="Basic and acidic residues" evidence="15">
    <location>
        <begin position="183"/>
        <end position="200"/>
    </location>
</feature>
<evidence type="ECO:0000256" key="10">
    <source>
        <dbReference type="ARBA" id="ARBA00023015"/>
    </source>
</evidence>
<feature type="domain" description="C2H2-type" evidence="16">
    <location>
        <begin position="374"/>
        <end position="403"/>
    </location>
</feature>
<dbReference type="AlphaFoldDB" id="A0A452H9I3"/>